<feature type="domain" description="HTH cro/C1-type" evidence="1">
    <location>
        <begin position="49"/>
        <end position="92"/>
    </location>
</feature>
<organism evidence="2 3">
    <name type="scientific">Waterburya agarophytonicola KI4</name>
    <dbReference type="NCBI Taxonomy" id="2874699"/>
    <lineage>
        <taxon>Bacteria</taxon>
        <taxon>Bacillati</taxon>
        <taxon>Cyanobacteriota</taxon>
        <taxon>Cyanophyceae</taxon>
        <taxon>Pleurocapsales</taxon>
        <taxon>Hyellaceae</taxon>
        <taxon>Waterburya</taxon>
        <taxon>Waterburya agarophytonicola</taxon>
    </lineage>
</organism>
<dbReference type="GO" id="GO:0003677">
    <property type="term" value="F:DNA binding"/>
    <property type="evidence" value="ECO:0007669"/>
    <property type="project" value="InterPro"/>
</dbReference>
<sequence length="106" mass="11994">MNDNPYTGSSFDDFLSEEGLYEEGLYEECSAMPSASYAIAIKRVIARQLEEEMKRQNLTKTEMAKQMQTSRAQLDRLLDPEKTGVSIETITRAASVVGRQLRIELV</sequence>
<keyword evidence="3" id="KW-1185">Reference proteome</keyword>
<accession>A0A964BYI7</accession>
<gene>
    <name evidence="2" type="ORF">I4641_21045</name>
</gene>
<dbReference type="InterPro" id="IPR010982">
    <property type="entry name" value="Lambda_DNA-bd_dom_sf"/>
</dbReference>
<reference evidence="2" key="1">
    <citation type="journal article" date="2021" name="Antonie Van Leeuwenhoek">
        <title>Draft genome and description of Waterburya agarophytonicola gen. nov. sp. nov. (Pleurocapsales, Cyanobacteria): a seaweed symbiont.</title>
        <authorList>
            <person name="Bonthond G."/>
            <person name="Shalygin S."/>
            <person name="Bayer T."/>
            <person name="Weinberger F."/>
        </authorList>
    </citation>
    <scope>NUCLEOTIDE SEQUENCE</scope>
    <source>
        <strain evidence="2">KI4</strain>
    </source>
</reference>
<dbReference type="Pfam" id="PF13443">
    <property type="entry name" value="HTH_26"/>
    <property type="match status" value="1"/>
</dbReference>
<dbReference type="Gene3D" id="1.10.260.40">
    <property type="entry name" value="lambda repressor-like DNA-binding domains"/>
    <property type="match status" value="1"/>
</dbReference>
<dbReference type="Proteomes" id="UP000729733">
    <property type="component" value="Unassembled WGS sequence"/>
</dbReference>
<dbReference type="RefSeq" id="WP_229642552.1">
    <property type="nucleotide sequence ID" value="NZ_JADWDC010000085.1"/>
</dbReference>
<evidence type="ECO:0000313" key="3">
    <source>
        <dbReference type="Proteomes" id="UP000729733"/>
    </source>
</evidence>
<protein>
    <submittedName>
        <fullName evidence="2">XRE family transcriptional regulator</fullName>
    </submittedName>
</protein>
<dbReference type="EMBL" id="JADWDC010000085">
    <property type="protein sequence ID" value="MCC0179450.1"/>
    <property type="molecule type" value="Genomic_DNA"/>
</dbReference>
<dbReference type="InterPro" id="IPR001387">
    <property type="entry name" value="Cro/C1-type_HTH"/>
</dbReference>
<evidence type="ECO:0000259" key="1">
    <source>
        <dbReference type="Pfam" id="PF13443"/>
    </source>
</evidence>
<evidence type="ECO:0000313" key="2">
    <source>
        <dbReference type="EMBL" id="MCC0179450.1"/>
    </source>
</evidence>
<dbReference type="SUPFAM" id="SSF47413">
    <property type="entry name" value="lambda repressor-like DNA-binding domains"/>
    <property type="match status" value="1"/>
</dbReference>
<dbReference type="AlphaFoldDB" id="A0A964BYI7"/>
<proteinExistence type="predicted"/>
<comment type="caution">
    <text evidence="2">The sequence shown here is derived from an EMBL/GenBank/DDBJ whole genome shotgun (WGS) entry which is preliminary data.</text>
</comment>
<name>A0A964BYI7_9CYAN</name>